<dbReference type="RefSeq" id="WP_123041976.1">
    <property type="nucleotide sequence ID" value="NZ_CP033433.1"/>
</dbReference>
<feature type="transmembrane region" description="Helical" evidence="1">
    <location>
        <begin position="158"/>
        <end position="178"/>
    </location>
</feature>
<dbReference type="Proteomes" id="UP000269097">
    <property type="component" value="Chromosome"/>
</dbReference>
<organism evidence="2 3">
    <name type="scientific">Cohnella candidum</name>
    <dbReference type="NCBI Taxonomy" id="2674991"/>
    <lineage>
        <taxon>Bacteria</taxon>
        <taxon>Bacillati</taxon>
        <taxon>Bacillota</taxon>
        <taxon>Bacilli</taxon>
        <taxon>Bacillales</taxon>
        <taxon>Paenibacillaceae</taxon>
        <taxon>Cohnella</taxon>
    </lineage>
</organism>
<feature type="transmembrane region" description="Helical" evidence="1">
    <location>
        <begin position="661"/>
        <end position="677"/>
    </location>
</feature>
<evidence type="ECO:0000313" key="3">
    <source>
        <dbReference type="Proteomes" id="UP000269097"/>
    </source>
</evidence>
<keyword evidence="3" id="KW-1185">Reference proteome</keyword>
<protein>
    <recommendedName>
        <fullName evidence="4">Spermidine synthase</fullName>
    </recommendedName>
</protein>
<feature type="transmembrane region" description="Helical" evidence="1">
    <location>
        <begin position="9"/>
        <end position="33"/>
    </location>
</feature>
<feature type="transmembrane region" description="Helical" evidence="1">
    <location>
        <begin position="199"/>
        <end position="218"/>
    </location>
</feature>
<gene>
    <name evidence="2" type="ORF">EAV92_15685</name>
</gene>
<name>A0A3G3K0H7_9BACL</name>
<dbReference type="SUPFAM" id="SSF53335">
    <property type="entry name" value="S-adenosyl-L-methionine-dependent methyltransferases"/>
    <property type="match status" value="1"/>
</dbReference>
<feature type="transmembrane region" description="Helical" evidence="1">
    <location>
        <begin position="755"/>
        <end position="773"/>
    </location>
</feature>
<evidence type="ECO:0000256" key="1">
    <source>
        <dbReference type="SAM" id="Phobius"/>
    </source>
</evidence>
<dbReference type="AlphaFoldDB" id="A0A3G3K0H7"/>
<feature type="transmembrane region" description="Helical" evidence="1">
    <location>
        <begin position="631"/>
        <end position="649"/>
    </location>
</feature>
<accession>A0A3G3K0H7</accession>
<evidence type="ECO:0000313" key="2">
    <source>
        <dbReference type="EMBL" id="AYQ73892.1"/>
    </source>
</evidence>
<evidence type="ECO:0008006" key="4">
    <source>
        <dbReference type="Google" id="ProtNLM"/>
    </source>
</evidence>
<feature type="transmembrane region" description="Helical" evidence="1">
    <location>
        <begin position="132"/>
        <end position="152"/>
    </location>
</feature>
<dbReference type="KEGG" id="coh:EAV92_15685"/>
<dbReference type="InterPro" id="IPR029063">
    <property type="entry name" value="SAM-dependent_MTases_sf"/>
</dbReference>
<feature type="transmembrane region" description="Helical" evidence="1">
    <location>
        <begin position="723"/>
        <end position="743"/>
    </location>
</feature>
<keyword evidence="1" id="KW-1133">Transmembrane helix</keyword>
<dbReference type="EMBL" id="CP033433">
    <property type="protein sequence ID" value="AYQ73892.1"/>
    <property type="molecule type" value="Genomic_DNA"/>
</dbReference>
<keyword evidence="1" id="KW-0812">Transmembrane</keyword>
<feature type="transmembrane region" description="Helical" evidence="1">
    <location>
        <begin position="599"/>
        <end position="619"/>
    </location>
</feature>
<dbReference type="CDD" id="cd02440">
    <property type="entry name" value="AdoMet_MTases"/>
    <property type="match status" value="1"/>
</dbReference>
<proteinExistence type="predicted"/>
<feature type="transmembrane region" description="Helical" evidence="1">
    <location>
        <begin position="689"/>
        <end position="711"/>
    </location>
</feature>
<keyword evidence="1" id="KW-0472">Membrane</keyword>
<feature type="transmembrane region" description="Helical" evidence="1">
    <location>
        <begin position="557"/>
        <end position="578"/>
    </location>
</feature>
<reference evidence="2 3" key="1">
    <citation type="submission" date="2018-10" db="EMBL/GenBank/DDBJ databases">
        <title>Genome Sequence of Cohnella sp.</title>
        <authorList>
            <person name="Srinivasan S."/>
            <person name="Kim M.K."/>
        </authorList>
    </citation>
    <scope>NUCLEOTIDE SEQUENCE [LARGE SCALE GENOMIC DNA]</scope>
    <source>
        <strain evidence="2 3">18JY8-7</strain>
    </source>
</reference>
<sequence>MKAGTKDALLWGVGVGFMSAAALGLEIALANVFGVLLQYHYVSFIVSLAIFGIGAGAYASRKYGDPAGKGTQSSAWICLAAGVYIALLSVFLAKFPYANQMALYALLAAVPFGLFGWVTGKALNAGAMKASAVYASDLLGAGVGVVGAYALLYRLGGLGALFAMSAFAFAGAIVLFGLKDERIGNGGRKRRAGMAASSLLLGGSIILGIFAGPQSAWWKIDFAGLKGAAPDKTIVASLQSPGARIERTTWDPFARTDVVSTTDPTRKMVFVDGGAGSYIYKFDGNLNSMAGLAQDIEFLPFAAGPAEKAVVIGSGGGRDVLYTLLAGAKDVTAVELSEGIVRSMREDTAYNGGILDRPGVHTVVGDGRGVLERSSESFDLIVLDLVYSQVGGLNGQALSENYVFTKDAFETYVNRLKAGGRIIVVSHQGIEGVRAFYTGYSALMKEMNLTPAEAGSRVALIMAPEGSKSPNLTLSMIQKSPLTKDQLTLLQAGVQSLSLQPLFLPQTHEQLLKPLLDGKMPFDDFVRDSDFNVYPTTDDRPFFYQLQPGWPESMKSWLAVIAILTVLFAGWVWWMEVAPAATTGGSAGKPLNARIKVRLGPVAYFALLGIGYMCIQMTFIQKTVKFAGSPALAASVIIFAMLAGGGAGSRFAGVFRASERFALPAVILLAIVLTVASDQWGAALHRLDLAVRMTVIGLPVFMFGFAAGIPLPSRLEREELRQAGVSPFLFAVNGIAGIWGSWLGSCLALSGGLNGTLAGGCLCYFILAAAAWYKRRGVHHGNEAGTAA</sequence>
<dbReference type="Gene3D" id="3.40.50.150">
    <property type="entry name" value="Vaccinia Virus protein VP39"/>
    <property type="match status" value="1"/>
</dbReference>
<feature type="transmembrane region" description="Helical" evidence="1">
    <location>
        <begin position="73"/>
        <end position="95"/>
    </location>
</feature>
<feature type="transmembrane region" description="Helical" evidence="1">
    <location>
        <begin position="101"/>
        <end position="120"/>
    </location>
</feature>
<feature type="transmembrane region" description="Helical" evidence="1">
    <location>
        <begin position="39"/>
        <end position="61"/>
    </location>
</feature>